<feature type="domain" description="Trematode PH-like" evidence="1">
    <location>
        <begin position="34"/>
        <end position="163"/>
    </location>
</feature>
<accession>A0A094ZID9</accession>
<evidence type="ECO:0000313" key="3">
    <source>
        <dbReference type="EMBL" id="KGB34285.1"/>
    </source>
</evidence>
<organism evidence="3">
    <name type="scientific">Schistosoma haematobium</name>
    <name type="common">Blood fluke</name>
    <dbReference type="NCBI Taxonomy" id="6185"/>
    <lineage>
        <taxon>Eukaryota</taxon>
        <taxon>Metazoa</taxon>
        <taxon>Spiralia</taxon>
        <taxon>Lophotrochozoa</taxon>
        <taxon>Platyhelminthes</taxon>
        <taxon>Trematoda</taxon>
        <taxon>Digenea</taxon>
        <taxon>Strigeidida</taxon>
        <taxon>Schistosomatoidea</taxon>
        <taxon>Schistosomatidae</taxon>
        <taxon>Schistosoma</taxon>
    </lineage>
</organism>
<sequence length="322" mass="37752">MSDNRSKSLSLPHICNYDGLSTYSLNQLKLDKKTKQSVYYICHICILKSKQMNINDELTKDKAEYLIENNLNKRLAHCNLYCLQDQIRFEKSKQCSSNPPRKFILYKHIKCIYISESKPYTFILCIEYDKAKCKIYEVYKCKLSQDVKMLYILLQKALNDKEFLLRDELKCPKVSIGLQCCLNYDRTMNTTSNINPSTYESNIHYNNEKYMSNIKRQSLLPMNRSLSRTKFTGVTTNIYEEHSNELIQKQAITSNSPSRYSDISMELLQKLNSAYNPDGEYSTNNSNKTWHKSLILLQTDYIRGPRINDIGPIYMFVARQLK</sequence>
<evidence type="ECO:0000259" key="1">
    <source>
        <dbReference type="Pfam" id="PF25356"/>
    </source>
</evidence>
<dbReference type="EMBL" id="KL250599">
    <property type="protein sequence ID" value="KGB34285.1"/>
    <property type="molecule type" value="Genomic_DNA"/>
</dbReference>
<reference evidence="2" key="3">
    <citation type="submission" date="2021-06" db="EMBL/GenBank/DDBJ databases">
        <title>Chromosome-level genome assembly for S. haematobium.</title>
        <authorList>
            <person name="Stroehlein A.J."/>
        </authorList>
    </citation>
    <scope>NUCLEOTIDE SEQUENCE</scope>
</reference>
<dbReference type="EMBL" id="AMPZ03000002">
    <property type="protein sequence ID" value="KAH9592329.1"/>
    <property type="molecule type" value="Genomic_DNA"/>
</dbReference>
<dbReference type="AlphaFoldDB" id="A0A094ZID9"/>
<evidence type="ECO:0000313" key="4">
    <source>
        <dbReference type="Proteomes" id="UP000471633"/>
    </source>
</evidence>
<keyword evidence="4" id="KW-1185">Reference proteome</keyword>
<dbReference type="Pfam" id="PF25356">
    <property type="entry name" value="PH_trem"/>
    <property type="match status" value="1"/>
</dbReference>
<reference evidence="2" key="4">
    <citation type="journal article" date="2022" name="PLoS Pathog.">
        <title>Chromosome-level genome of Schistosoma haematobium underpins genome-wide explorations of molecular variation.</title>
        <authorList>
            <person name="Stroehlein A.J."/>
            <person name="Korhonen P.K."/>
            <person name="Lee V.V."/>
            <person name="Ralph S.A."/>
            <person name="Mentink-Kane M."/>
            <person name="You H."/>
            <person name="McManus D.P."/>
            <person name="Tchuente L.T."/>
            <person name="Stothard J.R."/>
            <person name="Kaur P."/>
            <person name="Dudchenko O."/>
            <person name="Aiden E.L."/>
            <person name="Yang B."/>
            <person name="Yang H."/>
            <person name="Emery A.M."/>
            <person name="Webster B.L."/>
            <person name="Brindley P.J."/>
            <person name="Rollinson D."/>
            <person name="Chang B.C.H."/>
            <person name="Gasser R.B."/>
            <person name="Young N.D."/>
        </authorList>
    </citation>
    <scope>NUCLEOTIDE SEQUENCE</scope>
</reference>
<dbReference type="OrthoDB" id="6226428at2759"/>
<dbReference type="Proteomes" id="UP000471633">
    <property type="component" value="Unassembled WGS sequence"/>
</dbReference>
<reference evidence="3" key="1">
    <citation type="journal article" date="2012" name="Nat. Genet.">
        <title>Whole-genome sequence of Schistosoma haematobium.</title>
        <authorList>
            <person name="Young N.D."/>
            <person name="Jex A.R."/>
            <person name="Li B."/>
            <person name="Liu S."/>
            <person name="Yang L."/>
            <person name="Xiong Z."/>
            <person name="Li Y."/>
            <person name="Cantacessi C."/>
            <person name="Hall R.S."/>
            <person name="Xu X."/>
            <person name="Chen F."/>
            <person name="Wu X."/>
            <person name="Zerlotini A."/>
            <person name="Oliveira G."/>
            <person name="Hofmann A."/>
            <person name="Zhang G."/>
            <person name="Fang X."/>
            <person name="Kang Y."/>
            <person name="Campbell B.E."/>
            <person name="Loukas A."/>
            <person name="Ranganathan S."/>
            <person name="Rollinson D."/>
            <person name="Rinaldi G."/>
            <person name="Brindley P.J."/>
            <person name="Yang H."/>
            <person name="Wang J."/>
            <person name="Wang J."/>
            <person name="Gasser R.B."/>
        </authorList>
    </citation>
    <scope>NUCLEOTIDE SEQUENCE [LARGE SCALE GENOMIC DNA]</scope>
</reference>
<reference evidence="2" key="2">
    <citation type="journal article" date="2019" name="Gigascience">
        <title>High-quality Schistosoma haematobium genome achieved by single-molecule and long-range sequencing.</title>
        <authorList>
            <person name="Stroehlein A.J."/>
            <person name="Korhonen P.K."/>
            <person name="Chong T.M."/>
            <person name="Lim Y.L."/>
            <person name="Chan K.G."/>
            <person name="Webster B."/>
            <person name="Rollinson D."/>
            <person name="Brindley P.J."/>
            <person name="Gasser R.B."/>
            <person name="Young N.D."/>
        </authorList>
    </citation>
    <scope>NUCLEOTIDE SEQUENCE</scope>
</reference>
<dbReference type="GeneID" id="24590159"/>
<dbReference type="KEGG" id="shx:MS3_00004292"/>
<proteinExistence type="predicted"/>
<protein>
    <recommendedName>
        <fullName evidence="1">Trematode PH-like domain-containing protein</fullName>
    </recommendedName>
</protein>
<name>A0A094ZID9_SCHHA</name>
<dbReference type="InterPro" id="IPR057376">
    <property type="entry name" value="PH_trem"/>
</dbReference>
<dbReference type="RefSeq" id="XP_012794044.1">
    <property type="nucleotide sequence ID" value="XM_012938590.2"/>
</dbReference>
<gene>
    <name evidence="2" type="ORF">MS3_00004292</name>
    <name evidence="3" type="ORF">MS3_02480</name>
</gene>
<evidence type="ECO:0000313" key="2">
    <source>
        <dbReference type="EMBL" id="KAH9592329.1"/>
    </source>
</evidence>
<dbReference type="CTD" id="24590159"/>